<dbReference type="EMBL" id="PNHE01000012">
    <property type="protein sequence ID" value="PMC58509.1"/>
    <property type="molecule type" value="Genomic_DNA"/>
</dbReference>
<dbReference type="InterPro" id="IPR006674">
    <property type="entry name" value="HD_domain"/>
</dbReference>
<dbReference type="OrthoDB" id="9803619at2"/>
<gene>
    <name evidence="2" type="ORF">CJ205_04000</name>
</gene>
<dbReference type="PANTHER" id="PTHR11373">
    <property type="entry name" value="DEOXYNUCLEOSIDE TRIPHOSPHATE TRIPHOSPHOHYDROLASE"/>
    <property type="match status" value="1"/>
</dbReference>
<accession>A0A2N6SN70</accession>
<dbReference type="Proteomes" id="UP000235682">
    <property type="component" value="Unassembled WGS sequence"/>
</dbReference>
<dbReference type="RefSeq" id="WP_102227744.1">
    <property type="nucleotide sequence ID" value="NZ_PNFY01000016.1"/>
</dbReference>
<dbReference type="PROSITE" id="PS51831">
    <property type="entry name" value="HD"/>
    <property type="match status" value="1"/>
</dbReference>
<dbReference type="GO" id="GO:0006203">
    <property type="term" value="P:dGTP catabolic process"/>
    <property type="evidence" value="ECO:0007669"/>
    <property type="project" value="TreeGrafter"/>
</dbReference>
<keyword evidence="3" id="KW-1185">Reference proteome</keyword>
<evidence type="ECO:0000259" key="1">
    <source>
        <dbReference type="PROSITE" id="PS51831"/>
    </source>
</evidence>
<sequence>MSFIDQYNAQKLDQEKVFRDPVHDYIYAHDELIMELINTKEFQRLRRIKQLGTTSFTFHGAEHSRFNHSLGVYEITRRIIDKLSKNIDDTSFIWNEEHTLVTLCAALLHDIGHGPFSHIFEGIFNTNHEAITQEIILSPQTEVHQVLLQMGECFPKKVAQIIDKSYPHRPVIELISSQIDADRMDYLLRDAYYTGVSYGKFDLTRILQVIRVHNNQIVFDFAGMHAIEDYIVSRYQMYMQVYFHPVSRGMEELLKNLLKRGRDYFSSLEETGRKNSGLLAPFLFGEWTLDDYLALDDSVLNTYFTLWLKEDDPVLQDLAYRFLSRKPFKSILVEPQERKELKIAIDEELNRLKFNQSYYFGENSSYDLPYDYYHLDQEKVQIPIELLTKDQKIIELSQVSALVDSLTGKERGDHRLFFPREILQCIHETDKDQLNDNQQKIYSAYLNEHTNFKHYVQQRLF</sequence>
<dbReference type="InterPro" id="IPR050135">
    <property type="entry name" value="dGTPase-like"/>
</dbReference>
<dbReference type="PANTHER" id="PTHR11373:SF4">
    <property type="entry name" value="DEOXYNUCLEOSIDE TRIPHOSPHATE TRIPHOSPHOHYDROLASE SAMHD1"/>
    <property type="match status" value="1"/>
</dbReference>
<protein>
    <recommendedName>
        <fullName evidence="1">HD domain-containing protein</fullName>
    </recommendedName>
</protein>
<dbReference type="GO" id="GO:0008832">
    <property type="term" value="F:dGTPase activity"/>
    <property type="evidence" value="ECO:0007669"/>
    <property type="project" value="TreeGrafter"/>
</dbReference>
<dbReference type="InterPro" id="IPR003607">
    <property type="entry name" value="HD/PDEase_dom"/>
</dbReference>
<dbReference type="FunFam" id="1.10.3210.10:FF:000014">
    <property type="entry name" value="HD domain-containing protein"/>
    <property type="match status" value="1"/>
</dbReference>
<dbReference type="Pfam" id="PF01966">
    <property type="entry name" value="HD"/>
    <property type="match status" value="1"/>
</dbReference>
<evidence type="ECO:0000313" key="3">
    <source>
        <dbReference type="Proteomes" id="UP000235682"/>
    </source>
</evidence>
<proteinExistence type="predicted"/>
<reference evidence="2 3" key="1">
    <citation type="submission" date="2017-09" db="EMBL/GenBank/DDBJ databases">
        <title>Bacterial strain isolated from the female urinary microbiota.</title>
        <authorList>
            <person name="Thomas-White K."/>
            <person name="Kumar N."/>
            <person name="Forster S."/>
            <person name="Putonti C."/>
            <person name="Lawley T."/>
            <person name="Wolfe A.J."/>
        </authorList>
    </citation>
    <scope>NUCLEOTIDE SEQUENCE [LARGE SCALE GENOMIC DNA]</scope>
    <source>
        <strain evidence="2 3">UMB0852</strain>
    </source>
</reference>
<dbReference type="STRING" id="84521.SAMN04487994_101722"/>
<name>A0A2N6SN70_9LACT</name>
<dbReference type="Pfam" id="PF19276">
    <property type="entry name" value="HD_assoc_2"/>
    <property type="match status" value="1"/>
</dbReference>
<feature type="domain" description="HD" evidence="1">
    <location>
        <begin position="65"/>
        <end position="187"/>
    </location>
</feature>
<dbReference type="CDD" id="cd00077">
    <property type="entry name" value="HDc"/>
    <property type="match status" value="1"/>
</dbReference>
<dbReference type="SMART" id="SM00471">
    <property type="entry name" value="HDc"/>
    <property type="match status" value="1"/>
</dbReference>
<comment type="caution">
    <text evidence="2">The sequence shown here is derived from an EMBL/GenBank/DDBJ whole genome shotgun (WGS) entry which is preliminary data.</text>
</comment>
<evidence type="ECO:0000313" key="2">
    <source>
        <dbReference type="EMBL" id="PMC58509.1"/>
    </source>
</evidence>
<dbReference type="SUPFAM" id="SSF109604">
    <property type="entry name" value="HD-domain/PDEase-like"/>
    <property type="match status" value="1"/>
</dbReference>
<dbReference type="AlphaFoldDB" id="A0A2N6SN70"/>
<dbReference type="InterPro" id="IPR045509">
    <property type="entry name" value="HD_assoc_2"/>
</dbReference>
<organism evidence="2 3">
    <name type="scientific">Dolosicoccus paucivorans</name>
    <dbReference type="NCBI Taxonomy" id="84521"/>
    <lineage>
        <taxon>Bacteria</taxon>
        <taxon>Bacillati</taxon>
        <taxon>Bacillota</taxon>
        <taxon>Bacilli</taxon>
        <taxon>Lactobacillales</taxon>
        <taxon>Aerococcaceae</taxon>
        <taxon>Dolosicoccus</taxon>
    </lineage>
</organism>
<dbReference type="Gene3D" id="1.10.3210.10">
    <property type="entry name" value="Hypothetical protein af1432"/>
    <property type="match status" value="1"/>
</dbReference>